<protein>
    <submittedName>
        <fullName evidence="3">Uncharacterized protein</fullName>
    </submittedName>
</protein>
<dbReference type="OrthoDB" id="7843865at2"/>
<keyword evidence="5" id="KW-1185">Reference proteome</keyword>
<gene>
    <name evidence="2" type="ORF">CVM39_07255</name>
    <name evidence="3" type="ORF">SAMN06297129_2911</name>
</gene>
<reference evidence="3 4" key="1">
    <citation type="submission" date="2017-09" db="EMBL/GenBank/DDBJ databases">
        <authorList>
            <person name="Ehlers B."/>
            <person name="Leendertz F.H."/>
        </authorList>
    </citation>
    <scope>NUCLEOTIDE SEQUENCE [LARGE SCALE GENOMIC DNA]</scope>
    <source>
        <strain evidence="3 4">CGMCC 1.12662</strain>
    </source>
</reference>
<evidence type="ECO:0000313" key="2">
    <source>
        <dbReference type="EMBL" id="PJE29697.1"/>
    </source>
</evidence>
<evidence type="ECO:0000313" key="5">
    <source>
        <dbReference type="Proteomes" id="UP000231702"/>
    </source>
</evidence>
<evidence type="ECO:0000256" key="1">
    <source>
        <dbReference type="SAM" id="SignalP"/>
    </source>
</evidence>
<name>A0A285J396_9RHOB</name>
<proteinExistence type="predicted"/>
<evidence type="ECO:0000313" key="3">
    <source>
        <dbReference type="EMBL" id="SNY54795.1"/>
    </source>
</evidence>
<sequence length="228" mass="24428">MMRHALTRLTRLCPGLPGLCALALAALAGAAAPAQGQSVIRNAELSARLFEAAEELRDPMLAVAAARLRKSVLAMQIVRTPSRQGPAPVGVVPQTRLLSWQQMLARALEMSDGNETIARLADDVRFAGTKGVASGQVYSISTIAGSGRDSYPPLEYVGGDYAEVYVEAQHKDADLNLFVRDAQGRLVCSDTDVSAIAYCGWRPARSEFFTVEVENRGTVASSYSLITN</sequence>
<organism evidence="3 4">
    <name type="scientific">Pseudooceanicola antarcticus</name>
    <dbReference type="NCBI Taxonomy" id="1247613"/>
    <lineage>
        <taxon>Bacteria</taxon>
        <taxon>Pseudomonadati</taxon>
        <taxon>Pseudomonadota</taxon>
        <taxon>Alphaproteobacteria</taxon>
        <taxon>Rhodobacterales</taxon>
        <taxon>Paracoccaceae</taxon>
        <taxon>Pseudooceanicola</taxon>
    </lineage>
</organism>
<accession>A0A285J396</accession>
<dbReference type="Proteomes" id="UP000231655">
    <property type="component" value="Unassembled WGS sequence"/>
</dbReference>
<dbReference type="Proteomes" id="UP000231702">
    <property type="component" value="Unassembled WGS sequence"/>
</dbReference>
<dbReference type="EMBL" id="PGTD01000015">
    <property type="protein sequence ID" value="PJE29697.1"/>
    <property type="molecule type" value="Genomic_DNA"/>
</dbReference>
<evidence type="ECO:0000313" key="4">
    <source>
        <dbReference type="Proteomes" id="UP000231655"/>
    </source>
</evidence>
<dbReference type="AlphaFoldDB" id="A0A285J396"/>
<dbReference type="EMBL" id="OBEA01000005">
    <property type="protein sequence ID" value="SNY54795.1"/>
    <property type="molecule type" value="Genomic_DNA"/>
</dbReference>
<reference evidence="2 5" key="2">
    <citation type="journal article" date="2018" name="Int. J. Syst. Evol. Microbiol.">
        <title>Pseudooceanicola lipolyticus sp. nov., a marine alphaproteobacterium, reclassification of Oceanicola flagellatus as Pseudooceanicola flagellatus comb. nov. and emended description of the genus Pseudooceanicola.</title>
        <authorList>
            <person name="Huang M.-M."/>
            <person name="Guo L.-L."/>
            <person name="Wu Y.-H."/>
            <person name="Lai Q.-L."/>
            <person name="Shao Z.-Z."/>
            <person name="Wang C.-S."/>
            <person name="Wu M."/>
            <person name="Xu X.-W."/>
        </authorList>
    </citation>
    <scope>NUCLEOTIDE SEQUENCE [LARGE SCALE GENOMIC DNA]</scope>
    <source>
        <strain evidence="2 5">Ar-45</strain>
    </source>
</reference>
<feature type="signal peptide" evidence="1">
    <location>
        <begin position="1"/>
        <end position="36"/>
    </location>
</feature>
<dbReference type="RefSeq" id="WP_097146609.1">
    <property type="nucleotide sequence ID" value="NZ_OBEA01000005.1"/>
</dbReference>
<feature type="chain" id="PRO_5012786631" evidence="1">
    <location>
        <begin position="37"/>
        <end position="228"/>
    </location>
</feature>
<keyword evidence="1" id="KW-0732">Signal</keyword>